<keyword evidence="7" id="KW-0695">RNA-directed DNA polymerase</keyword>
<organism evidence="7">
    <name type="scientific">Tanacetum cinerariifolium</name>
    <name type="common">Dalmatian daisy</name>
    <name type="synonym">Chrysanthemum cinerariifolium</name>
    <dbReference type="NCBI Taxonomy" id="118510"/>
    <lineage>
        <taxon>Eukaryota</taxon>
        <taxon>Viridiplantae</taxon>
        <taxon>Streptophyta</taxon>
        <taxon>Embryophyta</taxon>
        <taxon>Tracheophyta</taxon>
        <taxon>Spermatophyta</taxon>
        <taxon>Magnoliopsida</taxon>
        <taxon>eudicotyledons</taxon>
        <taxon>Gunneridae</taxon>
        <taxon>Pentapetalae</taxon>
        <taxon>asterids</taxon>
        <taxon>campanulids</taxon>
        <taxon>Asterales</taxon>
        <taxon>Asteraceae</taxon>
        <taxon>Asteroideae</taxon>
        <taxon>Anthemideae</taxon>
        <taxon>Anthemidinae</taxon>
        <taxon>Tanacetum</taxon>
    </lineage>
</organism>
<dbReference type="GO" id="GO:0006397">
    <property type="term" value="P:mRNA processing"/>
    <property type="evidence" value="ECO:0007669"/>
    <property type="project" value="UniProtKB-KW"/>
</dbReference>
<evidence type="ECO:0000256" key="2">
    <source>
        <dbReference type="ARBA" id="ARBA00022728"/>
    </source>
</evidence>
<feature type="compositionally biased region" description="Polar residues" evidence="5">
    <location>
        <begin position="313"/>
        <end position="326"/>
    </location>
</feature>
<dbReference type="PANTHER" id="PTHR23147">
    <property type="entry name" value="SERINE/ARGININE RICH SPLICING FACTOR"/>
    <property type="match status" value="1"/>
</dbReference>
<dbReference type="InterPro" id="IPR000504">
    <property type="entry name" value="RRM_dom"/>
</dbReference>
<evidence type="ECO:0000313" key="7">
    <source>
        <dbReference type="EMBL" id="GEY03210.1"/>
    </source>
</evidence>
<sequence>MAAKSRSTEDVVRSISKSIFITNFPDNTTSAELWKLCQGYGNVVDVFIPNRRSKVGKRFAFARFIKVLNIDRLVENLCTLWIGRFHLHADVVRYERSPAQPSRVFPSSRPYKAADSFASAVRGVPSLSDFVSRERIVWVDIEGIPVHAWTRDTFLKIGSKWGVVLDLEECKDDFSARKRELFTWSPKFTDVDEMESNSSSDDESVKELGVNQLDSCSKAVLEEESDDEVVSDTFYGDYSDKDGTPNEPVNKSKEKETSIDPFNIYDLLNKNKKGVEGTVSDASISFPPGFNPVNELPIKDDSHLKTGSDPSLCKSSGFSSRIVENS</sequence>
<dbReference type="SMART" id="SM00360">
    <property type="entry name" value="RRM"/>
    <property type="match status" value="1"/>
</dbReference>
<dbReference type="InterPro" id="IPR012677">
    <property type="entry name" value="Nucleotide-bd_a/b_plait_sf"/>
</dbReference>
<keyword evidence="2" id="KW-0747">Spliceosome</keyword>
<feature type="region of interest" description="Disordered" evidence="5">
    <location>
        <begin position="221"/>
        <end position="256"/>
    </location>
</feature>
<dbReference type="CDD" id="cd00590">
    <property type="entry name" value="RRM_SF"/>
    <property type="match status" value="1"/>
</dbReference>
<dbReference type="InterPro" id="IPR050907">
    <property type="entry name" value="SRSF"/>
</dbReference>
<dbReference type="GO" id="GO:0008380">
    <property type="term" value="P:RNA splicing"/>
    <property type="evidence" value="ECO:0007669"/>
    <property type="project" value="UniProtKB-KW"/>
</dbReference>
<accession>A0A699HF17</accession>
<keyword evidence="4" id="KW-0694">RNA-binding</keyword>
<keyword evidence="7" id="KW-0548">Nucleotidyltransferase</keyword>
<evidence type="ECO:0000256" key="1">
    <source>
        <dbReference type="ARBA" id="ARBA00022664"/>
    </source>
</evidence>
<evidence type="ECO:0000256" key="5">
    <source>
        <dbReference type="SAM" id="MobiDB-lite"/>
    </source>
</evidence>
<feature type="domain" description="RRM" evidence="6">
    <location>
        <begin position="17"/>
        <end position="99"/>
    </location>
</feature>
<dbReference type="GO" id="GO:0003964">
    <property type="term" value="F:RNA-directed DNA polymerase activity"/>
    <property type="evidence" value="ECO:0007669"/>
    <property type="project" value="UniProtKB-KW"/>
</dbReference>
<keyword evidence="1" id="KW-0507">mRNA processing</keyword>
<feature type="compositionally biased region" description="Basic and acidic residues" evidence="5">
    <location>
        <begin position="297"/>
        <end position="306"/>
    </location>
</feature>
<dbReference type="AlphaFoldDB" id="A0A699HF17"/>
<comment type="caution">
    <text evidence="7">The sequence shown here is derived from an EMBL/GenBank/DDBJ whole genome shotgun (WGS) entry which is preliminary data.</text>
</comment>
<name>A0A699HF17_TANCI</name>
<feature type="compositionally biased region" description="Basic and acidic residues" evidence="5">
    <location>
        <begin position="238"/>
        <end position="256"/>
    </location>
</feature>
<dbReference type="EMBL" id="BKCJ010146874">
    <property type="protein sequence ID" value="GEY03210.1"/>
    <property type="molecule type" value="Genomic_DNA"/>
</dbReference>
<reference evidence="7" key="1">
    <citation type="journal article" date="2019" name="Sci. Rep.">
        <title>Draft genome of Tanacetum cinerariifolium, the natural source of mosquito coil.</title>
        <authorList>
            <person name="Yamashiro T."/>
            <person name="Shiraishi A."/>
            <person name="Satake H."/>
            <person name="Nakayama K."/>
        </authorList>
    </citation>
    <scope>NUCLEOTIDE SEQUENCE</scope>
</reference>
<dbReference type="SUPFAM" id="SSF54928">
    <property type="entry name" value="RNA-binding domain, RBD"/>
    <property type="match status" value="1"/>
</dbReference>
<dbReference type="Pfam" id="PF00076">
    <property type="entry name" value="RRM_1"/>
    <property type="match status" value="1"/>
</dbReference>
<evidence type="ECO:0000259" key="6">
    <source>
        <dbReference type="PROSITE" id="PS50102"/>
    </source>
</evidence>
<dbReference type="Gene3D" id="3.30.70.330">
    <property type="match status" value="1"/>
</dbReference>
<keyword evidence="7" id="KW-0808">Transferase</keyword>
<dbReference type="GO" id="GO:0003723">
    <property type="term" value="F:RNA binding"/>
    <property type="evidence" value="ECO:0007669"/>
    <property type="project" value="UniProtKB-UniRule"/>
</dbReference>
<gene>
    <name evidence="7" type="ORF">Tci_375184</name>
</gene>
<dbReference type="GO" id="GO:0005681">
    <property type="term" value="C:spliceosomal complex"/>
    <property type="evidence" value="ECO:0007669"/>
    <property type="project" value="UniProtKB-KW"/>
</dbReference>
<keyword evidence="3" id="KW-0508">mRNA splicing</keyword>
<proteinExistence type="predicted"/>
<dbReference type="PROSITE" id="PS50102">
    <property type="entry name" value="RRM"/>
    <property type="match status" value="1"/>
</dbReference>
<evidence type="ECO:0000256" key="3">
    <source>
        <dbReference type="ARBA" id="ARBA00023187"/>
    </source>
</evidence>
<dbReference type="InterPro" id="IPR035979">
    <property type="entry name" value="RBD_domain_sf"/>
</dbReference>
<evidence type="ECO:0000256" key="4">
    <source>
        <dbReference type="PROSITE-ProRule" id="PRU00176"/>
    </source>
</evidence>
<feature type="region of interest" description="Disordered" evidence="5">
    <location>
        <begin position="278"/>
        <end position="326"/>
    </location>
</feature>
<protein>
    <submittedName>
        <fullName evidence="7">RNA-directed DNA polymerase, eukaryota, nucleotide-binding alpha-beta plait domain protein</fullName>
    </submittedName>
</protein>